<name>A0A5M7AZ27_9FLAO</name>
<dbReference type="InterPro" id="IPR023459">
    <property type="entry name" value="Tscrpt_elong_fac_GreA/B_fam"/>
</dbReference>
<dbReference type="GO" id="GO:0003677">
    <property type="term" value="F:DNA binding"/>
    <property type="evidence" value="ECO:0007669"/>
    <property type="project" value="InterPro"/>
</dbReference>
<dbReference type="AlphaFoldDB" id="A0A5M7AZ27"/>
<evidence type="ECO:0000313" key="5">
    <source>
        <dbReference type="Proteomes" id="UP000322315"/>
    </source>
</evidence>
<dbReference type="GO" id="GO:0006354">
    <property type="term" value="P:DNA-templated transcription elongation"/>
    <property type="evidence" value="ECO:0007669"/>
    <property type="project" value="TreeGrafter"/>
</dbReference>
<dbReference type="Gene3D" id="3.10.50.30">
    <property type="entry name" value="Transcription elongation factor, GreA/GreB, C-terminal domain"/>
    <property type="match status" value="1"/>
</dbReference>
<dbReference type="Proteomes" id="UP000315145">
    <property type="component" value="Unassembled WGS sequence"/>
</dbReference>
<dbReference type="GO" id="GO:0032784">
    <property type="term" value="P:regulation of DNA-templated transcription elongation"/>
    <property type="evidence" value="ECO:0007669"/>
    <property type="project" value="InterPro"/>
</dbReference>
<keyword evidence="2" id="KW-0251">Elongation factor</keyword>
<reference evidence="2 5" key="1">
    <citation type="journal article" date="2015" name="Int. J. Syst. Evol. Microbiol.">
        <title>Algibacter amylolyticus sp. nov., isolated from intertidal sediment.</title>
        <authorList>
            <person name="Zhang D.C."/>
            <person name="Wu J."/>
            <person name="Neuner K."/>
            <person name="Yao J."/>
            <person name="Margesin R."/>
        </authorList>
    </citation>
    <scope>NUCLEOTIDE SEQUENCE [LARGE SCALE GENOMIC DNA]</scope>
    <source>
        <strain evidence="2 5">RU-4-M-4</strain>
    </source>
</reference>
<keyword evidence="4" id="KW-1185">Reference proteome</keyword>
<dbReference type="Proteomes" id="UP000322315">
    <property type="component" value="Unassembled WGS sequence"/>
</dbReference>
<proteinExistence type="predicted"/>
<dbReference type="RefSeq" id="WP_144117812.1">
    <property type="nucleotide sequence ID" value="NZ_JACHGE010000008.1"/>
</dbReference>
<dbReference type="PANTHER" id="PTHR30437">
    <property type="entry name" value="TRANSCRIPTION ELONGATION FACTOR GREA"/>
    <property type="match status" value="1"/>
</dbReference>
<dbReference type="GO" id="GO:0070063">
    <property type="term" value="F:RNA polymerase binding"/>
    <property type="evidence" value="ECO:0007669"/>
    <property type="project" value="InterPro"/>
</dbReference>
<dbReference type="InterPro" id="IPR001437">
    <property type="entry name" value="Tscrpt_elong_fac_GreA/B_C"/>
</dbReference>
<comment type="caution">
    <text evidence="2">The sequence shown here is derived from an EMBL/GenBank/DDBJ whole genome shotgun (WGS) entry which is preliminary data.</text>
</comment>
<evidence type="ECO:0000313" key="2">
    <source>
        <dbReference type="EMBL" id="KAA5821880.1"/>
    </source>
</evidence>
<sequence>MRYGSLILEKKEFVYVKQILNITGYSCDFETKKSLRKLSEELKEAHIIDNAEMPKDVIRLNSKVTLIFDNGLEKTFQVVAPKNKDVSKNKISVLATMGAALLGYSEGDTILWDFPTGKQQLKIVKVEQEETFKDLNPVI</sequence>
<dbReference type="Pfam" id="PF01272">
    <property type="entry name" value="GreA_GreB"/>
    <property type="match status" value="1"/>
</dbReference>
<protein>
    <submittedName>
        <fullName evidence="2">Transcription elongation factor GreAB</fullName>
    </submittedName>
</protein>
<organism evidence="2 5">
    <name type="scientific">Algibacter amylolyticus</name>
    <dbReference type="NCBI Taxonomy" id="1608400"/>
    <lineage>
        <taxon>Bacteria</taxon>
        <taxon>Pseudomonadati</taxon>
        <taxon>Bacteroidota</taxon>
        <taxon>Flavobacteriia</taxon>
        <taxon>Flavobacteriales</taxon>
        <taxon>Flavobacteriaceae</taxon>
        <taxon>Algibacter</taxon>
    </lineage>
</organism>
<evidence type="ECO:0000313" key="4">
    <source>
        <dbReference type="Proteomes" id="UP000315145"/>
    </source>
</evidence>
<gene>
    <name evidence="2" type="ORF">F2B50_15345</name>
    <name evidence="3" type="ORF">FPF71_15345</name>
</gene>
<evidence type="ECO:0000313" key="3">
    <source>
        <dbReference type="EMBL" id="TSJ73164.1"/>
    </source>
</evidence>
<feature type="domain" description="Transcription elongation factor GreA/GreB C-terminal" evidence="1">
    <location>
        <begin position="54"/>
        <end position="128"/>
    </location>
</feature>
<dbReference type="EMBL" id="VMBF01000010">
    <property type="protein sequence ID" value="TSJ73164.1"/>
    <property type="molecule type" value="Genomic_DNA"/>
</dbReference>
<dbReference type="InterPro" id="IPR036953">
    <property type="entry name" value="GreA/GreB_C_sf"/>
</dbReference>
<reference evidence="3 4" key="2">
    <citation type="submission" date="2019-07" db="EMBL/GenBank/DDBJ databases">
        <title>Algibacter marinivivus sp. nov., isolated from the surface of a marine red alga.</title>
        <authorList>
            <person name="Zhong X."/>
            <person name="Xu W."/>
            <person name="Zhang Y."/>
            <person name="Zhang Q."/>
            <person name="Du Z."/>
        </authorList>
    </citation>
    <scope>NUCLEOTIDE SEQUENCE [LARGE SCALE GENOMIC DNA]</scope>
    <source>
        <strain evidence="3 4">RU-4-M-4</strain>
    </source>
</reference>
<accession>A0A5M7AZ27</accession>
<dbReference type="OrthoDB" id="192847at2"/>
<keyword evidence="2" id="KW-0648">Protein biosynthesis</keyword>
<dbReference type="GO" id="GO:0003746">
    <property type="term" value="F:translation elongation factor activity"/>
    <property type="evidence" value="ECO:0007669"/>
    <property type="project" value="UniProtKB-KW"/>
</dbReference>
<dbReference type="SUPFAM" id="SSF54534">
    <property type="entry name" value="FKBP-like"/>
    <property type="match status" value="1"/>
</dbReference>
<evidence type="ECO:0000259" key="1">
    <source>
        <dbReference type="Pfam" id="PF01272"/>
    </source>
</evidence>
<dbReference type="EMBL" id="VWRS01000010">
    <property type="protein sequence ID" value="KAA5821880.1"/>
    <property type="molecule type" value="Genomic_DNA"/>
</dbReference>
<reference evidence="2" key="3">
    <citation type="submission" date="2019-09" db="EMBL/GenBank/DDBJ databases">
        <authorList>
            <person name="Zhang D.-C."/>
        </authorList>
    </citation>
    <scope>NUCLEOTIDE SEQUENCE</scope>
    <source>
        <strain evidence="2">RU-4-M-4</strain>
    </source>
</reference>
<dbReference type="PANTHER" id="PTHR30437:SF5">
    <property type="entry name" value="REGULATOR OF NUCLEOSIDE DIPHOSPHATE KINASE"/>
    <property type="match status" value="1"/>
</dbReference>